<dbReference type="Gene3D" id="3.40.50.2300">
    <property type="match status" value="1"/>
</dbReference>
<evidence type="ECO:0000256" key="3">
    <source>
        <dbReference type="PROSITE-ProRule" id="PRU00169"/>
    </source>
</evidence>
<keyword evidence="2" id="KW-0902">Two-component regulatory system</keyword>
<organism evidence="5 6">
    <name type="scientific">candidate division CSSED10-310 bacterium</name>
    <dbReference type="NCBI Taxonomy" id="2855610"/>
    <lineage>
        <taxon>Bacteria</taxon>
        <taxon>Bacteria division CSSED10-310</taxon>
    </lineage>
</organism>
<evidence type="ECO:0000313" key="6">
    <source>
        <dbReference type="Proteomes" id="UP001594351"/>
    </source>
</evidence>
<proteinExistence type="predicted"/>
<evidence type="ECO:0000313" key="5">
    <source>
        <dbReference type="EMBL" id="MFC1852421.1"/>
    </source>
</evidence>
<evidence type="ECO:0000256" key="1">
    <source>
        <dbReference type="ARBA" id="ARBA00022553"/>
    </source>
</evidence>
<accession>A0ABV6Z257</accession>
<evidence type="ECO:0000259" key="4">
    <source>
        <dbReference type="PROSITE" id="PS50110"/>
    </source>
</evidence>
<evidence type="ECO:0000256" key="2">
    <source>
        <dbReference type="ARBA" id="ARBA00023012"/>
    </source>
</evidence>
<sequence length="133" mass="14970">MILFIDDQALLTKPIRDILIDIGGYNVLYAMSYDEAQITIKLNIDKIKLVLIDIMMPAEEGHPPDDKFGLSTGLRLGQWVKQLLPDVPIFALTVRDDISTDELKTAGIEEIFVKPVNPQELLTKIEEYLGSQT</sequence>
<comment type="caution">
    <text evidence="5">The sequence shown here is derived from an EMBL/GenBank/DDBJ whole genome shotgun (WGS) entry which is preliminary data.</text>
</comment>
<dbReference type="Pfam" id="PF00072">
    <property type="entry name" value="Response_reg"/>
    <property type="match status" value="1"/>
</dbReference>
<dbReference type="SUPFAM" id="SSF52172">
    <property type="entry name" value="CheY-like"/>
    <property type="match status" value="1"/>
</dbReference>
<keyword evidence="1 3" id="KW-0597">Phosphoprotein</keyword>
<feature type="domain" description="Response regulatory" evidence="4">
    <location>
        <begin position="1"/>
        <end position="129"/>
    </location>
</feature>
<dbReference type="PANTHER" id="PTHR44591:SF14">
    <property type="entry name" value="PROTEIN PILG"/>
    <property type="match status" value="1"/>
</dbReference>
<dbReference type="PANTHER" id="PTHR44591">
    <property type="entry name" value="STRESS RESPONSE REGULATOR PROTEIN 1"/>
    <property type="match status" value="1"/>
</dbReference>
<dbReference type="EMBL" id="JBHPBY010000311">
    <property type="protein sequence ID" value="MFC1852421.1"/>
    <property type="molecule type" value="Genomic_DNA"/>
</dbReference>
<reference evidence="5 6" key="1">
    <citation type="submission" date="2024-09" db="EMBL/GenBank/DDBJ databases">
        <title>Laminarin stimulates single cell rates of sulfate reduction while oxygen inhibits transcriptomic activity in coastal marine sediment.</title>
        <authorList>
            <person name="Lindsay M."/>
            <person name="Orcutt B."/>
            <person name="Emerson D."/>
            <person name="Stepanauskas R."/>
            <person name="D'Angelo T."/>
        </authorList>
    </citation>
    <scope>NUCLEOTIDE SEQUENCE [LARGE SCALE GENOMIC DNA]</scope>
    <source>
        <strain evidence="5">SAG AM-311-K15</strain>
    </source>
</reference>
<dbReference type="InterPro" id="IPR011006">
    <property type="entry name" value="CheY-like_superfamily"/>
</dbReference>
<name>A0ABV6Z257_UNCC1</name>
<dbReference type="InterPro" id="IPR001789">
    <property type="entry name" value="Sig_transdc_resp-reg_receiver"/>
</dbReference>
<dbReference type="InterPro" id="IPR050595">
    <property type="entry name" value="Bact_response_regulator"/>
</dbReference>
<gene>
    <name evidence="5" type="ORF">ACFL27_19660</name>
</gene>
<feature type="modified residue" description="4-aspartylphosphate" evidence="3">
    <location>
        <position position="53"/>
    </location>
</feature>
<keyword evidence="6" id="KW-1185">Reference proteome</keyword>
<dbReference type="SMART" id="SM00448">
    <property type="entry name" value="REC"/>
    <property type="match status" value="1"/>
</dbReference>
<protein>
    <submittedName>
        <fullName evidence="5">Response regulator</fullName>
    </submittedName>
</protein>
<dbReference type="Proteomes" id="UP001594351">
    <property type="component" value="Unassembled WGS sequence"/>
</dbReference>
<dbReference type="PROSITE" id="PS50110">
    <property type="entry name" value="RESPONSE_REGULATORY"/>
    <property type="match status" value="1"/>
</dbReference>